<dbReference type="RefSeq" id="WP_282592324.1">
    <property type="nucleotide sequence ID" value="NZ_JAPAAF010000021.1"/>
</dbReference>
<dbReference type="AlphaFoldDB" id="A0AA41YCD8"/>
<comment type="caution">
    <text evidence="3">The sequence shown here is derived from an EMBL/GenBank/DDBJ whole genome shotgun (WGS) entry which is preliminary data.</text>
</comment>
<keyword evidence="1" id="KW-0732">Signal</keyword>
<sequence length="177" mass="18524">MKVIYVVFIAVFLFAFPSCEKSDVVADAEQEVILKKAHLMSRFKAHLSGGEEVPANTSQATGQATFALSKDGTMISYKLIVANLENVTMSHIHMGAAGTNGGVVAWLYPSGPPAMLLQGTTNGILAEGVIQAENLIGAFAGQPLDALVDAMMAGNAYVNVHTTAFPGGEIRGQISGK</sequence>
<feature type="chain" id="PRO_5041385018" evidence="1">
    <location>
        <begin position="21"/>
        <end position="177"/>
    </location>
</feature>
<name>A0AA41YCD8_9BACT</name>
<proteinExistence type="predicted"/>
<dbReference type="SMART" id="SM00754">
    <property type="entry name" value="CHRD"/>
    <property type="match status" value="1"/>
</dbReference>
<organism evidence="3 4">
    <name type="scientific">Gaoshiqia sediminis</name>
    <dbReference type="NCBI Taxonomy" id="2986998"/>
    <lineage>
        <taxon>Bacteria</taxon>
        <taxon>Pseudomonadati</taxon>
        <taxon>Bacteroidota</taxon>
        <taxon>Bacteroidia</taxon>
        <taxon>Marinilabiliales</taxon>
        <taxon>Prolixibacteraceae</taxon>
        <taxon>Gaoshiqia</taxon>
    </lineage>
</organism>
<feature type="domain" description="CHRD" evidence="2">
    <location>
        <begin position="39"/>
        <end position="177"/>
    </location>
</feature>
<dbReference type="Proteomes" id="UP001163821">
    <property type="component" value="Unassembled WGS sequence"/>
</dbReference>
<dbReference type="Pfam" id="PF07452">
    <property type="entry name" value="CHRD"/>
    <property type="match status" value="1"/>
</dbReference>
<evidence type="ECO:0000256" key="1">
    <source>
        <dbReference type="SAM" id="SignalP"/>
    </source>
</evidence>
<accession>A0AA41YCD8</accession>
<dbReference type="EMBL" id="JAPAAF010000021">
    <property type="protein sequence ID" value="MCW0483730.1"/>
    <property type="molecule type" value="Genomic_DNA"/>
</dbReference>
<protein>
    <submittedName>
        <fullName evidence="3">CHRD domain-containing protein</fullName>
    </submittedName>
</protein>
<dbReference type="InterPro" id="IPR010895">
    <property type="entry name" value="CHRD"/>
</dbReference>
<dbReference type="PROSITE" id="PS50933">
    <property type="entry name" value="CHRD"/>
    <property type="match status" value="1"/>
</dbReference>
<reference evidence="3" key="1">
    <citation type="submission" date="2022-10" db="EMBL/GenBank/DDBJ databases">
        <title>Gaoshiqiia sediminis gen. nov., sp. nov., isolated from coastal sediment.</title>
        <authorList>
            <person name="Yu W.X."/>
            <person name="Mu D.S."/>
            <person name="Du J.Z."/>
            <person name="Liang Y.Q."/>
        </authorList>
    </citation>
    <scope>NUCLEOTIDE SEQUENCE</scope>
    <source>
        <strain evidence="3">A06</strain>
    </source>
</reference>
<feature type="signal peptide" evidence="1">
    <location>
        <begin position="1"/>
        <end position="20"/>
    </location>
</feature>
<evidence type="ECO:0000313" key="4">
    <source>
        <dbReference type="Proteomes" id="UP001163821"/>
    </source>
</evidence>
<evidence type="ECO:0000313" key="3">
    <source>
        <dbReference type="EMBL" id="MCW0483730.1"/>
    </source>
</evidence>
<keyword evidence="4" id="KW-1185">Reference proteome</keyword>
<gene>
    <name evidence="3" type="ORF">N2K84_13380</name>
</gene>
<evidence type="ECO:0000259" key="2">
    <source>
        <dbReference type="PROSITE" id="PS50933"/>
    </source>
</evidence>